<reference evidence="2" key="2">
    <citation type="submission" date="2020-09" db="EMBL/GenBank/DDBJ databases">
        <authorList>
            <person name="Sun Q."/>
            <person name="Ohkuma M."/>
        </authorList>
    </citation>
    <scope>NUCLEOTIDE SEQUENCE</scope>
    <source>
        <strain evidence="2">JCM 4059</strain>
    </source>
</reference>
<evidence type="ECO:0000313" key="3">
    <source>
        <dbReference type="Proteomes" id="UP000638313"/>
    </source>
</evidence>
<feature type="region of interest" description="Disordered" evidence="1">
    <location>
        <begin position="137"/>
        <end position="204"/>
    </location>
</feature>
<organism evidence="2 3">
    <name type="scientific">Streptomyces mashuensis</name>
    <dbReference type="NCBI Taxonomy" id="33904"/>
    <lineage>
        <taxon>Bacteria</taxon>
        <taxon>Bacillati</taxon>
        <taxon>Actinomycetota</taxon>
        <taxon>Actinomycetes</taxon>
        <taxon>Kitasatosporales</taxon>
        <taxon>Streptomycetaceae</taxon>
        <taxon>Streptomyces</taxon>
    </lineage>
</organism>
<feature type="compositionally biased region" description="Polar residues" evidence="1">
    <location>
        <begin position="144"/>
        <end position="156"/>
    </location>
</feature>
<dbReference type="RefSeq" id="WP_190129928.1">
    <property type="nucleotide sequence ID" value="NZ_BNBD01000005.1"/>
</dbReference>
<dbReference type="AlphaFoldDB" id="A0A919B2E6"/>
<name>A0A919B2E6_9ACTN</name>
<keyword evidence="3" id="KW-1185">Reference proteome</keyword>
<gene>
    <name evidence="2" type="ORF">GCM10010218_28600</name>
</gene>
<evidence type="ECO:0000313" key="2">
    <source>
        <dbReference type="EMBL" id="GHF45671.1"/>
    </source>
</evidence>
<evidence type="ECO:0000256" key="1">
    <source>
        <dbReference type="SAM" id="MobiDB-lite"/>
    </source>
</evidence>
<proteinExistence type="predicted"/>
<accession>A0A919B2E6</accession>
<comment type="caution">
    <text evidence="2">The sequence shown here is derived from an EMBL/GenBank/DDBJ whole genome shotgun (WGS) entry which is preliminary data.</text>
</comment>
<dbReference type="EMBL" id="BNBD01000005">
    <property type="protein sequence ID" value="GHF45671.1"/>
    <property type="molecule type" value="Genomic_DNA"/>
</dbReference>
<reference evidence="2" key="1">
    <citation type="journal article" date="2014" name="Int. J. Syst. Evol. Microbiol.">
        <title>Complete genome sequence of Corynebacterium casei LMG S-19264T (=DSM 44701T), isolated from a smear-ripened cheese.</title>
        <authorList>
            <consortium name="US DOE Joint Genome Institute (JGI-PGF)"/>
            <person name="Walter F."/>
            <person name="Albersmeier A."/>
            <person name="Kalinowski J."/>
            <person name="Ruckert C."/>
        </authorList>
    </citation>
    <scope>NUCLEOTIDE SEQUENCE</scope>
    <source>
        <strain evidence="2">JCM 4059</strain>
    </source>
</reference>
<feature type="compositionally biased region" description="Basic and acidic residues" evidence="1">
    <location>
        <begin position="158"/>
        <end position="186"/>
    </location>
</feature>
<protein>
    <recommendedName>
        <fullName evidence="4">Heparin binding hemagglutinin HbhA</fullName>
    </recommendedName>
</protein>
<sequence length="204" mass="21128">MALTQDIRKAATDTGYAAAGAVDLAAEKVGQLVAEAPGRIEQLRSTDPKAVGERVTQQAKEVQERVGAKVTEFLASLDTDLKKLGQNAQDLALQGVGQAVGLAAKGGEKFEQLAERGRTAVKTWRGEAAEEISEIAVAVEPGSDTGSDAKSEQSGQGDKAEAAKADTKAGDKAEDKADDKADDKPAARRTTAARKAPAAKKTGE</sequence>
<dbReference type="Proteomes" id="UP000638313">
    <property type="component" value="Unassembled WGS sequence"/>
</dbReference>
<feature type="compositionally biased region" description="Low complexity" evidence="1">
    <location>
        <begin position="188"/>
        <end position="204"/>
    </location>
</feature>
<evidence type="ECO:0008006" key="4">
    <source>
        <dbReference type="Google" id="ProtNLM"/>
    </source>
</evidence>